<dbReference type="Proteomes" id="UP001605036">
    <property type="component" value="Unassembled WGS sequence"/>
</dbReference>
<evidence type="ECO:0008006" key="3">
    <source>
        <dbReference type="Google" id="ProtNLM"/>
    </source>
</evidence>
<evidence type="ECO:0000313" key="2">
    <source>
        <dbReference type="Proteomes" id="UP001605036"/>
    </source>
</evidence>
<organism evidence="1 2">
    <name type="scientific">Riccia fluitans</name>
    <dbReference type="NCBI Taxonomy" id="41844"/>
    <lineage>
        <taxon>Eukaryota</taxon>
        <taxon>Viridiplantae</taxon>
        <taxon>Streptophyta</taxon>
        <taxon>Embryophyta</taxon>
        <taxon>Marchantiophyta</taxon>
        <taxon>Marchantiopsida</taxon>
        <taxon>Marchantiidae</taxon>
        <taxon>Marchantiales</taxon>
        <taxon>Ricciaceae</taxon>
        <taxon>Riccia</taxon>
    </lineage>
</organism>
<sequence>MALTSQATISFCPQTLVGNSAPFSQDRTYLPCSVFCIKPSAGQLAPLASIYSVSAFRLGNKRSGGSLDYGSSMRPRSPVVRSQFVQFQSSRAVSIPFTEGSSTAKDYLRELERVVRVTFPDSARITYLGDSVWRARLRPVTFINITGTPLCDIRVYNEVGALCIYSDKLYLDFTGVPDQFKNLYINFELKGSLRAVPQDAQAGKVKFEGNVVLKLGADLPFPISLLPEALLSGAGNGILDTILGAMESALLRGVVDDYYSWCKIKQGAEVVRASRSK</sequence>
<comment type="caution">
    <text evidence="1">The sequence shown here is derived from an EMBL/GenBank/DDBJ whole genome shotgun (WGS) entry which is preliminary data.</text>
</comment>
<reference evidence="1 2" key="1">
    <citation type="submission" date="2024-09" db="EMBL/GenBank/DDBJ databases">
        <title>Chromosome-scale assembly of Riccia fluitans.</title>
        <authorList>
            <person name="Paukszto L."/>
            <person name="Sawicki J."/>
            <person name="Karawczyk K."/>
            <person name="Piernik-Szablinska J."/>
            <person name="Szczecinska M."/>
            <person name="Mazdziarz M."/>
        </authorList>
    </citation>
    <scope>NUCLEOTIDE SEQUENCE [LARGE SCALE GENOMIC DNA]</scope>
    <source>
        <strain evidence="1">Rf_01</strain>
        <tissue evidence="1">Aerial parts of the thallus</tissue>
    </source>
</reference>
<keyword evidence="2" id="KW-1185">Reference proteome</keyword>
<gene>
    <name evidence="1" type="ORF">R1flu_006544</name>
</gene>
<dbReference type="Pfam" id="PF09366">
    <property type="entry name" value="DUF1997"/>
    <property type="match status" value="1"/>
</dbReference>
<proteinExistence type="predicted"/>
<evidence type="ECO:0000313" key="1">
    <source>
        <dbReference type="EMBL" id="KAL2635065.1"/>
    </source>
</evidence>
<name>A0ABD1YX52_9MARC</name>
<dbReference type="AlphaFoldDB" id="A0ABD1YX52"/>
<accession>A0ABD1YX52</accession>
<protein>
    <recommendedName>
        <fullName evidence="3">Plastid lipid-associated protein/fibrillin conserved domain-containing protein</fullName>
    </recommendedName>
</protein>
<dbReference type="EMBL" id="JBHFFA010000003">
    <property type="protein sequence ID" value="KAL2635065.1"/>
    <property type="molecule type" value="Genomic_DNA"/>
</dbReference>
<dbReference type="InterPro" id="IPR018971">
    <property type="entry name" value="DUF1997"/>
</dbReference>
<dbReference type="PANTHER" id="PTHR34133">
    <property type="entry name" value="OS07G0633000 PROTEIN"/>
    <property type="match status" value="1"/>
</dbReference>
<dbReference type="PANTHER" id="PTHR34133:SF8">
    <property type="entry name" value="OS07G0633000 PROTEIN"/>
    <property type="match status" value="1"/>
</dbReference>